<proteinExistence type="inferred from homology"/>
<evidence type="ECO:0000256" key="3">
    <source>
        <dbReference type="ARBA" id="ARBA00022598"/>
    </source>
</evidence>
<feature type="domain" description="Methionyl/Valyl/Leucyl/Isoleucyl-tRNA synthetase anticodon-binding" evidence="11">
    <location>
        <begin position="591"/>
        <end position="678"/>
    </location>
</feature>
<evidence type="ECO:0000256" key="4">
    <source>
        <dbReference type="ARBA" id="ARBA00022741"/>
    </source>
</evidence>
<dbReference type="InterPro" id="IPR009080">
    <property type="entry name" value="tRNAsynth_Ia_anticodon-bd"/>
</dbReference>
<accession>A0A1V0SFC8</accession>
<evidence type="ECO:0000259" key="11">
    <source>
        <dbReference type="Pfam" id="PF08264"/>
    </source>
</evidence>
<keyword evidence="3" id="KW-0436">Ligase</keyword>
<dbReference type="PROSITE" id="PS00178">
    <property type="entry name" value="AA_TRNA_LIGASE_I"/>
    <property type="match status" value="1"/>
</dbReference>
<evidence type="ECO:0000259" key="12">
    <source>
        <dbReference type="Pfam" id="PF09334"/>
    </source>
</evidence>
<evidence type="ECO:0000256" key="2">
    <source>
        <dbReference type="ARBA" id="ARBA00013164"/>
    </source>
</evidence>
<evidence type="ECO:0000256" key="9">
    <source>
        <dbReference type="ARBA" id="ARBA00047469"/>
    </source>
</evidence>
<dbReference type="InterPro" id="IPR015413">
    <property type="entry name" value="Methionyl/Leucyl_tRNA_Synth"/>
</dbReference>
<evidence type="ECO:0000256" key="5">
    <source>
        <dbReference type="ARBA" id="ARBA00022840"/>
    </source>
</evidence>
<dbReference type="Pfam" id="PF09334">
    <property type="entry name" value="tRNA-synt_1g"/>
    <property type="match status" value="1"/>
</dbReference>
<keyword evidence="4" id="KW-0547">Nucleotide-binding</keyword>
<dbReference type="EMBL" id="KY684103">
    <property type="protein sequence ID" value="ARF10426.1"/>
    <property type="molecule type" value="Genomic_DNA"/>
</dbReference>
<dbReference type="Pfam" id="PF08264">
    <property type="entry name" value="Anticodon_1"/>
    <property type="match status" value="1"/>
</dbReference>
<evidence type="ECO:0000256" key="7">
    <source>
        <dbReference type="ARBA" id="ARBA00023146"/>
    </source>
</evidence>
<name>A0A1V0SFC8_9VIRU</name>
<reference evidence="13" key="1">
    <citation type="journal article" date="2017" name="Science">
        <title>Giant viruses with an expanded complement of translation system components.</title>
        <authorList>
            <person name="Schulz F."/>
            <person name="Yutin N."/>
            <person name="Ivanova N.N."/>
            <person name="Ortega D.R."/>
            <person name="Lee T.K."/>
            <person name="Vierheilig J."/>
            <person name="Daims H."/>
            <person name="Horn M."/>
            <person name="Wagner M."/>
            <person name="Jensen G.J."/>
            <person name="Kyrpides N.C."/>
            <person name="Koonin E.V."/>
            <person name="Woyke T."/>
        </authorList>
    </citation>
    <scope>NUCLEOTIDE SEQUENCE</scope>
    <source>
        <strain evidence="13">HKV1</strain>
    </source>
</reference>
<gene>
    <name evidence="13" type="ORF">Hokovirus_1_305</name>
</gene>
<organism evidence="13">
    <name type="scientific">Hokovirus HKV1</name>
    <dbReference type="NCBI Taxonomy" id="1977638"/>
    <lineage>
        <taxon>Viruses</taxon>
        <taxon>Varidnaviria</taxon>
        <taxon>Bamfordvirae</taxon>
        <taxon>Nucleocytoviricota</taxon>
        <taxon>Megaviricetes</taxon>
        <taxon>Imitervirales</taxon>
        <taxon>Mimiviridae</taxon>
        <taxon>Klosneuvirinae</taxon>
        <taxon>Hokovirus</taxon>
    </lineage>
</organism>
<dbReference type="Gene3D" id="3.40.50.620">
    <property type="entry name" value="HUPs"/>
    <property type="match status" value="2"/>
</dbReference>
<dbReference type="PANTHER" id="PTHR45794:SF1">
    <property type="entry name" value="LEUCINE--TRNA LIGASE, CYTOPLASMIC"/>
    <property type="match status" value="1"/>
</dbReference>
<keyword evidence="5" id="KW-0067">ATP-binding</keyword>
<dbReference type="InterPro" id="IPR002300">
    <property type="entry name" value="aa-tRNA-synth_Ia"/>
</dbReference>
<dbReference type="GO" id="GO:0004823">
    <property type="term" value="F:leucine-tRNA ligase activity"/>
    <property type="evidence" value="ECO:0007669"/>
    <property type="project" value="UniProtKB-EC"/>
</dbReference>
<keyword evidence="6" id="KW-0648">Protein biosynthesis</keyword>
<dbReference type="PANTHER" id="PTHR45794">
    <property type="entry name" value="LEUCYL-TRNA SYNTHETASE"/>
    <property type="match status" value="1"/>
</dbReference>
<evidence type="ECO:0000313" key="13">
    <source>
        <dbReference type="EMBL" id="ARF10426.1"/>
    </source>
</evidence>
<evidence type="ECO:0000259" key="10">
    <source>
        <dbReference type="Pfam" id="PF00133"/>
    </source>
</evidence>
<evidence type="ECO:0000256" key="1">
    <source>
        <dbReference type="ARBA" id="ARBA00005594"/>
    </source>
</evidence>
<protein>
    <recommendedName>
        <fullName evidence="2">leucine--tRNA ligase</fullName>
        <ecNumber evidence="2">6.1.1.4</ecNumber>
    </recommendedName>
    <alternativeName>
        <fullName evidence="8">Leucyl-tRNA synthetase</fullName>
    </alternativeName>
</protein>
<evidence type="ECO:0000256" key="6">
    <source>
        <dbReference type="ARBA" id="ARBA00022917"/>
    </source>
</evidence>
<dbReference type="InterPro" id="IPR014729">
    <property type="entry name" value="Rossmann-like_a/b/a_fold"/>
</dbReference>
<dbReference type="SUPFAM" id="SSF52374">
    <property type="entry name" value="Nucleotidylyl transferase"/>
    <property type="match status" value="1"/>
</dbReference>
<dbReference type="SUPFAM" id="SSF47323">
    <property type="entry name" value="Anticodon-binding domain of a subclass of class I aminoacyl-tRNA synthetases"/>
    <property type="match status" value="1"/>
</dbReference>
<comment type="catalytic activity">
    <reaction evidence="9">
        <text>tRNA(Leu) + L-leucine + ATP = L-leucyl-tRNA(Leu) + AMP + diphosphate</text>
        <dbReference type="Rhea" id="RHEA:11688"/>
        <dbReference type="Rhea" id="RHEA-COMP:9613"/>
        <dbReference type="Rhea" id="RHEA-COMP:9622"/>
        <dbReference type="ChEBI" id="CHEBI:30616"/>
        <dbReference type="ChEBI" id="CHEBI:33019"/>
        <dbReference type="ChEBI" id="CHEBI:57427"/>
        <dbReference type="ChEBI" id="CHEBI:78442"/>
        <dbReference type="ChEBI" id="CHEBI:78494"/>
        <dbReference type="ChEBI" id="CHEBI:456215"/>
        <dbReference type="EC" id="6.1.1.4"/>
    </reaction>
</comment>
<dbReference type="GO" id="GO:0005524">
    <property type="term" value="F:ATP binding"/>
    <property type="evidence" value="ECO:0007669"/>
    <property type="project" value="UniProtKB-KW"/>
</dbReference>
<evidence type="ECO:0000256" key="8">
    <source>
        <dbReference type="ARBA" id="ARBA00030520"/>
    </source>
</evidence>
<dbReference type="InterPro" id="IPR001412">
    <property type="entry name" value="aa-tRNA-synth_I_CS"/>
</dbReference>
<keyword evidence="7 13" id="KW-0030">Aminoacyl-tRNA synthetase</keyword>
<sequence>MSKKQYLDNIIIKTHQDILFKQEQEQEQDFNIPKYFVTFPYPYMNGLLHLGHAYTLIKCDIMARYKHSLGYNVLFPFSYHATGMPIVAAALNLKKELENGGDTQTNILLQCEILEQDIYKFVEPTHWVKYFINECKKDLDKFGVFVDHSKSFTTSVINPYYDMFIKWQFNKYNEKNIITFGKRHMIYSIDLKQPCSDHDIDSNCTNLNFNLVNLVIYKLNILYNDKETFYIDGEAINNNMQLCSLKLNDIMILVWLDDYLYQNMHYQNYCIEKLEKSNYSNDDLKNAIISKHSNIDVYLLESKVYTRNKERCIIAEIDQYYINYKIVKDQVLKYVNDELEFKNIDNKIFINNTVNWLQEYPCSRSVGLGTRLLDTDYLIDSLSDSTVYMALYTIYDDLVKIPVSDLTFEMFDYIFYGKPLGKLGKDDVIKPYEELLNNMRNKFNYYYPVDLRISGKDLLTNHLTMSLFSHEIMNFKNIKSIFGNGHILVNGQKMSKSLGNFITLRKAIDKYNVDVCRFALAEAGSYSDDANWLDDLVESSLLNIYDEIKYIEALFVSSEDGGSDEADEAGEAVVSGFSDSEAVNNYNDFIDKYFIDKLSTIYNLTIESYETLNTQKIIKNGFYNLVNEKKKYIKLCKQINCDTNIQMLKLWSQYFCVLLYPIMPHFITYLNKQSKNHLNIYLRNVVLPTIDYVNLWSVDNALKSVSKINSYLLKNNKYDTFQIIIYEHTQKQYELIEQLMAGNDCFNNEDKKFINYVKSFDNNYYNYCSYNNFDTQKKYIEMFLNNKDKNIIFLKGSKNNRICYDIDINYRK</sequence>
<dbReference type="InterPro" id="IPR013155">
    <property type="entry name" value="M/V/L/I-tRNA-synth_anticd-bd"/>
</dbReference>
<feature type="domain" description="Aminoacyl-tRNA synthetase class Ia" evidence="10">
    <location>
        <begin position="19"/>
        <end position="372"/>
    </location>
</feature>
<feature type="domain" description="Methionyl/Leucyl tRNA synthetase" evidence="12">
    <location>
        <begin position="442"/>
        <end position="534"/>
    </location>
</feature>
<dbReference type="EC" id="6.1.1.4" evidence="2"/>
<dbReference type="Gene3D" id="1.10.730.10">
    <property type="entry name" value="Isoleucyl-tRNA Synthetase, Domain 1"/>
    <property type="match status" value="1"/>
</dbReference>
<dbReference type="Pfam" id="PF00133">
    <property type="entry name" value="tRNA-synt_1"/>
    <property type="match status" value="1"/>
</dbReference>
<dbReference type="InterPro" id="IPR004493">
    <property type="entry name" value="Leu-tRNA-synth_Ia_arc/euk"/>
</dbReference>
<comment type="similarity">
    <text evidence="1">Belongs to the class-I aminoacyl-tRNA synthetase family.</text>
</comment>